<keyword evidence="6" id="KW-1185">Reference proteome</keyword>
<dbReference type="Pfam" id="PF01053">
    <property type="entry name" value="Cys_Met_Meta_PP"/>
    <property type="match status" value="1"/>
</dbReference>
<comment type="similarity">
    <text evidence="4">Belongs to the trans-sulfuration enzymes family.</text>
</comment>
<dbReference type="InterPro" id="IPR000277">
    <property type="entry name" value="Cys/Met-Metab_PyrdxlP-dep_enz"/>
</dbReference>
<dbReference type="InterPro" id="IPR015422">
    <property type="entry name" value="PyrdxlP-dep_Trfase_small"/>
</dbReference>
<comment type="cofactor">
    <cofactor evidence="1 4">
        <name>pyridoxal 5'-phosphate</name>
        <dbReference type="ChEBI" id="CHEBI:597326"/>
    </cofactor>
</comment>
<dbReference type="EMBL" id="PCDP01000040">
    <property type="protein sequence ID" value="PZM11218.1"/>
    <property type="molecule type" value="Genomic_DNA"/>
</dbReference>
<organism evidence="5 6">
    <name type="scientific">Rhizobium tubonense</name>
    <dbReference type="NCBI Taxonomy" id="484088"/>
    <lineage>
        <taxon>Bacteria</taxon>
        <taxon>Pseudomonadati</taxon>
        <taxon>Pseudomonadota</taxon>
        <taxon>Alphaproteobacteria</taxon>
        <taxon>Hyphomicrobiales</taxon>
        <taxon>Rhizobiaceae</taxon>
        <taxon>Rhizobium/Agrobacterium group</taxon>
        <taxon>Rhizobium</taxon>
    </lineage>
</organism>
<dbReference type="PROSITE" id="PS00868">
    <property type="entry name" value="CYS_MET_METAB_PP"/>
    <property type="match status" value="1"/>
</dbReference>
<comment type="caution">
    <text evidence="5">The sequence shown here is derived from an EMBL/GenBank/DDBJ whole genome shotgun (WGS) entry which is preliminary data.</text>
</comment>
<dbReference type="NCBIfam" id="NF005455">
    <property type="entry name" value="PRK07049.1"/>
    <property type="match status" value="1"/>
</dbReference>
<evidence type="ECO:0000256" key="3">
    <source>
        <dbReference type="PIRSR" id="PIRSR001434-2"/>
    </source>
</evidence>
<dbReference type="Gene3D" id="3.40.640.10">
    <property type="entry name" value="Type I PLP-dependent aspartate aminotransferase-like (Major domain)"/>
    <property type="match status" value="1"/>
</dbReference>
<evidence type="ECO:0000256" key="1">
    <source>
        <dbReference type="ARBA" id="ARBA00001933"/>
    </source>
</evidence>
<reference evidence="5 6" key="1">
    <citation type="journal article" date="2018" name="Sci. Rep.">
        <title>Rhizobium tumorigenes sp. nov., a novel plant tumorigenic bacterium isolated from cane gall tumors on thornless blackberry.</title>
        <authorList>
            <person name="Kuzmanovi N."/>
            <person name="Smalla K."/>
            <person name="Gronow S."/>
            <person name="PuBawska J."/>
        </authorList>
    </citation>
    <scope>NUCLEOTIDE SEQUENCE [LARGE SCALE GENOMIC DNA]</scope>
    <source>
        <strain evidence="5 6">CCBAU 85046</strain>
    </source>
</reference>
<dbReference type="InterPro" id="IPR015424">
    <property type="entry name" value="PyrdxlP-dep_Trfase"/>
</dbReference>
<dbReference type="FunFam" id="3.40.640.10:FF:000046">
    <property type="entry name" value="Cystathionine gamma-lyase"/>
    <property type="match status" value="1"/>
</dbReference>
<dbReference type="InterPro" id="IPR015421">
    <property type="entry name" value="PyrdxlP-dep_Trfase_major"/>
</dbReference>
<keyword evidence="2 3" id="KW-0663">Pyridoxal phosphate</keyword>
<dbReference type="OrthoDB" id="9805807at2"/>
<keyword evidence="5" id="KW-0456">Lyase</keyword>
<evidence type="ECO:0000313" key="5">
    <source>
        <dbReference type="EMBL" id="PZM11218.1"/>
    </source>
</evidence>
<gene>
    <name evidence="5" type="ORF">CPY51_20865</name>
</gene>
<dbReference type="Proteomes" id="UP000248925">
    <property type="component" value="Unassembled WGS sequence"/>
</dbReference>
<dbReference type="GO" id="GO:0018826">
    <property type="term" value="F:methionine gamma-lyase activity"/>
    <property type="evidence" value="ECO:0007669"/>
    <property type="project" value="UniProtKB-EC"/>
</dbReference>
<dbReference type="InterPro" id="IPR054542">
    <property type="entry name" value="Cys_met_metab_PP"/>
</dbReference>
<name>A0A2W4CJK2_9HYPH</name>
<accession>A0A2W4CJK2</accession>
<dbReference type="AlphaFoldDB" id="A0A2W4CJK2"/>
<dbReference type="Gene3D" id="3.90.1150.10">
    <property type="entry name" value="Aspartate Aminotransferase, domain 1"/>
    <property type="match status" value="1"/>
</dbReference>
<dbReference type="EC" id="4.4.1.11" evidence="5"/>
<evidence type="ECO:0000256" key="2">
    <source>
        <dbReference type="ARBA" id="ARBA00022898"/>
    </source>
</evidence>
<sequence length="427" mass="45840">MTAPHPSKTHIGNHKLHPETQMLNYGYDPELSEGAVKPPVFLTSTFVFKSAEEGRDFFDFVSGRREPPAGTGAGLVYSRFNHPNSEIVEDRLAVYEGTESGVVFSSGMSAIATTLLAFVRPGDAILHSQPLYGGTETLLAKTFLNMGVAAVGFSDGVSEASVKAAADEAMAKGRVSMILIETPANPTNSLVDVAMIRRIADAIGKQQNHVPIIACDNTLLGPVFQRPIEHGADISLYSLTKYVGGHSDLIAGAALGSKAVMKQIKALRGAIGTQLDPFSCWMLGRSLETLSIRMERANNNARIVADFLRDHPKVQGMHYLPYHDPESPVGRTFARQCTGAGSTFSFDIRGGQPASFKFLNALQIFKLAVSLGGTESLASHPATMTHSGVPEELRRRIGVLDTTIRLSIGIEHPDDLVADLTIALDAT</sequence>
<dbReference type="RefSeq" id="WP_111162155.1">
    <property type="nucleotide sequence ID" value="NZ_PCDP01000040.1"/>
</dbReference>
<dbReference type="GO" id="GO:0019346">
    <property type="term" value="P:transsulfuration"/>
    <property type="evidence" value="ECO:0007669"/>
    <property type="project" value="InterPro"/>
</dbReference>
<evidence type="ECO:0000313" key="6">
    <source>
        <dbReference type="Proteomes" id="UP000248925"/>
    </source>
</evidence>
<dbReference type="PANTHER" id="PTHR11808">
    <property type="entry name" value="TRANS-SULFURATION ENZYME FAMILY MEMBER"/>
    <property type="match status" value="1"/>
</dbReference>
<dbReference type="PANTHER" id="PTHR11808:SF86">
    <property type="entry name" value="METHIONINE GAMMA-LYASE"/>
    <property type="match status" value="1"/>
</dbReference>
<dbReference type="GO" id="GO:0005737">
    <property type="term" value="C:cytoplasm"/>
    <property type="evidence" value="ECO:0007669"/>
    <property type="project" value="TreeGrafter"/>
</dbReference>
<protein>
    <submittedName>
        <fullName evidence="5">Methionine gamma-lyase</fullName>
        <ecNumber evidence="5">4.4.1.11</ecNumber>
    </submittedName>
</protein>
<feature type="modified residue" description="N6-(pyridoxal phosphate)lysine" evidence="3">
    <location>
        <position position="241"/>
    </location>
</feature>
<evidence type="ECO:0000256" key="4">
    <source>
        <dbReference type="RuleBase" id="RU362118"/>
    </source>
</evidence>
<dbReference type="GO" id="GO:0030170">
    <property type="term" value="F:pyridoxal phosphate binding"/>
    <property type="evidence" value="ECO:0007669"/>
    <property type="project" value="InterPro"/>
</dbReference>
<dbReference type="PIRSF" id="PIRSF001434">
    <property type="entry name" value="CGS"/>
    <property type="match status" value="1"/>
</dbReference>
<dbReference type="SUPFAM" id="SSF53383">
    <property type="entry name" value="PLP-dependent transferases"/>
    <property type="match status" value="1"/>
</dbReference>
<dbReference type="CDD" id="cd00614">
    <property type="entry name" value="CGS_like"/>
    <property type="match status" value="1"/>
</dbReference>
<proteinExistence type="inferred from homology"/>